<organism evidence="2 3">
    <name type="scientific">Xanthomonas euvesicatoria pv. euvesicatoria</name>
    <dbReference type="NCBI Taxonomy" id="2753541"/>
    <lineage>
        <taxon>Bacteria</taxon>
        <taxon>Pseudomonadati</taxon>
        <taxon>Pseudomonadota</taxon>
        <taxon>Gammaproteobacteria</taxon>
        <taxon>Lysobacterales</taxon>
        <taxon>Lysobacteraceae</taxon>
        <taxon>Xanthomonas</taxon>
    </lineage>
</organism>
<name>A0ABS8LI43_XANEU</name>
<proteinExistence type="predicted"/>
<feature type="coiled-coil region" evidence="1">
    <location>
        <begin position="21"/>
        <end position="55"/>
    </location>
</feature>
<protein>
    <submittedName>
        <fullName evidence="2">Uncharacterized protein</fullName>
    </submittedName>
</protein>
<dbReference type="Proteomes" id="UP001430605">
    <property type="component" value="Unassembled WGS sequence"/>
</dbReference>
<gene>
    <name evidence="2" type="ORF">LN463_00045</name>
</gene>
<keyword evidence="3" id="KW-1185">Reference proteome</keyword>
<accession>A0ABS8LI43</accession>
<evidence type="ECO:0000313" key="3">
    <source>
        <dbReference type="Proteomes" id="UP001430605"/>
    </source>
</evidence>
<comment type="caution">
    <text evidence="2">The sequence shown here is derived from an EMBL/GenBank/DDBJ whole genome shotgun (WGS) entry which is preliminary data.</text>
</comment>
<dbReference type="RefSeq" id="WP_228995645.1">
    <property type="nucleotide sequence ID" value="NZ_JAJIUS010000001.1"/>
</dbReference>
<reference evidence="2" key="1">
    <citation type="submission" date="2021-11" db="EMBL/GenBank/DDBJ databases">
        <title>Genome resources and taxonomic validation of 89 Xanthomonas strains.</title>
        <authorList>
            <person name="Tambong J.T."/>
        </authorList>
    </citation>
    <scope>NUCLEOTIDE SEQUENCE</scope>
    <source>
        <strain evidence="2">Xv 72</strain>
    </source>
</reference>
<keyword evidence="1" id="KW-0175">Coiled coil</keyword>
<dbReference type="EMBL" id="JAJIUS010000001">
    <property type="protein sequence ID" value="MCC8633422.1"/>
    <property type="molecule type" value="Genomic_DNA"/>
</dbReference>
<evidence type="ECO:0000313" key="2">
    <source>
        <dbReference type="EMBL" id="MCC8633422.1"/>
    </source>
</evidence>
<evidence type="ECO:0000256" key="1">
    <source>
        <dbReference type="SAM" id="Coils"/>
    </source>
</evidence>
<sequence>MGINEFNDGVRFSNRRNVRDLDSMEHNRNEWMAEAQRLRGELEAMRRGLEAVTADRDTWKAHGMASIELVRDLRESLAQSSPTNPFADRTKLNERLKARKVELVEQMGYRVLDANAENFSITRYQR</sequence>